<feature type="compositionally biased region" description="Polar residues" evidence="14">
    <location>
        <begin position="21"/>
        <end position="33"/>
    </location>
</feature>
<feature type="compositionally biased region" description="Polar residues" evidence="14">
    <location>
        <begin position="1033"/>
        <end position="1042"/>
    </location>
</feature>
<feature type="compositionally biased region" description="Basic and acidic residues" evidence="14">
    <location>
        <begin position="1107"/>
        <end position="1124"/>
    </location>
</feature>
<accession>A0A9P9JE67</accession>
<dbReference type="InterPro" id="IPR048369">
    <property type="entry name" value="COG6_C"/>
</dbReference>
<dbReference type="InterPro" id="IPR015415">
    <property type="entry name" value="Spast_Vps4_C"/>
</dbReference>
<evidence type="ECO:0000256" key="9">
    <source>
        <dbReference type="ARBA" id="ARBA00023034"/>
    </source>
</evidence>
<dbReference type="Pfam" id="PF17862">
    <property type="entry name" value="AAA_lid_3"/>
    <property type="match status" value="1"/>
</dbReference>
<dbReference type="Gene3D" id="1.10.8.60">
    <property type="match status" value="1"/>
</dbReference>
<keyword evidence="5 13" id="KW-0813">Transport</keyword>
<evidence type="ECO:0000256" key="3">
    <source>
        <dbReference type="ARBA" id="ARBA00011023"/>
    </source>
</evidence>
<feature type="compositionally biased region" description="Low complexity" evidence="14">
    <location>
        <begin position="1095"/>
        <end position="1106"/>
    </location>
</feature>
<feature type="compositionally biased region" description="Basic and acidic residues" evidence="14">
    <location>
        <begin position="993"/>
        <end position="1007"/>
    </location>
</feature>
<evidence type="ECO:0000256" key="1">
    <source>
        <dbReference type="ARBA" id="ARBA00004395"/>
    </source>
</evidence>
<evidence type="ECO:0000256" key="6">
    <source>
        <dbReference type="ARBA" id="ARBA00022741"/>
    </source>
</evidence>
<keyword evidence="9 13" id="KW-0333">Golgi apparatus</keyword>
<evidence type="ECO:0000256" key="14">
    <source>
        <dbReference type="SAM" id="MobiDB-lite"/>
    </source>
</evidence>
<dbReference type="GO" id="GO:0000139">
    <property type="term" value="C:Golgi membrane"/>
    <property type="evidence" value="ECO:0007669"/>
    <property type="project" value="UniProtKB-SubCell"/>
</dbReference>
<proteinExistence type="inferred from homology"/>
<reference evidence="16" key="1">
    <citation type="journal article" date="2021" name="Nat. Commun.">
        <title>Genetic determinants of endophytism in the Arabidopsis root mycobiome.</title>
        <authorList>
            <person name="Mesny F."/>
            <person name="Miyauchi S."/>
            <person name="Thiergart T."/>
            <person name="Pickel B."/>
            <person name="Atanasova L."/>
            <person name="Karlsson M."/>
            <person name="Huettel B."/>
            <person name="Barry K.W."/>
            <person name="Haridas S."/>
            <person name="Chen C."/>
            <person name="Bauer D."/>
            <person name="Andreopoulos W."/>
            <person name="Pangilinan J."/>
            <person name="LaButti K."/>
            <person name="Riley R."/>
            <person name="Lipzen A."/>
            <person name="Clum A."/>
            <person name="Drula E."/>
            <person name="Henrissat B."/>
            <person name="Kohler A."/>
            <person name="Grigoriev I.V."/>
            <person name="Martin F.M."/>
            <person name="Hacquard S."/>
        </authorList>
    </citation>
    <scope>NUCLEOTIDE SEQUENCE</scope>
    <source>
        <strain evidence="16">MPI-CAGE-AT-0147</strain>
    </source>
</reference>
<dbReference type="InterPro" id="IPR003959">
    <property type="entry name" value="ATPase_AAA_core"/>
</dbReference>
<dbReference type="Pfam" id="PF06419">
    <property type="entry name" value="COG6_N"/>
    <property type="match status" value="1"/>
</dbReference>
<feature type="region of interest" description="Disordered" evidence="14">
    <location>
        <begin position="1031"/>
        <end position="1176"/>
    </location>
</feature>
<evidence type="ECO:0000256" key="12">
    <source>
        <dbReference type="ARBA" id="ARBA00043873"/>
    </source>
</evidence>
<evidence type="ECO:0000256" key="7">
    <source>
        <dbReference type="ARBA" id="ARBA00022840"/>
    </source>
</evidence>
<dbReference type="Proteomes" id="UP000738349">
    <property type="component" value="Unassembled WGS sequence"/>
</dbReference>
<protein>
    <recommendedName>
        <fullName evidence="4 13">Conserved oligomeric Golgi complex subunit 6</fullName>
        <shortName evidence="13">COG complex subunit 6</shortName>
    </recommendedName>
    <alternativeName>
        <fullName evidence="11 13">Component of oligomeric Golgi complex 6</fullName>
    </alternativeName>
</protein>
<evidence type="ECO:0000256" key="5">
    <source>
        <dbReference type="ARBA" id="ARBA00022448"/>
    </source>
</evidence>
<dbReference type="SMART" id="SM01087">
    <property type="entry name" value="COG6"/>
    <property type="match status" value="1"/>
</dbReference>
<dbReference type="Pfam" id="PF09336">
    <property type="entry name" value="Vps4_C"/>
    <property type="match status" value="1"/>
</dbReference>
<dbReference type="OrthoDB" id="10251136at2759"/>
<dbReference type="InterPro" id="IPR048368">
    <property type="entry name" value="COG6_N"/>
</dbReference>
<evidence type="ECO:0000313" key="16">
    <source>
        <dbReference type="EMBL" id="KAH7157230.1"/>
    </source>
</evidence>
<comment type="similarity">
    <text evidence="2">Belongs to the AAA ATPase family.</text>
</comment>
<evidence type="ECO:0000256" key="2">
    <source>
        <dbReference type="ARBA" id="ARBA00006914"/>
    </source>
</evidence>
<dbReference type="GO" id="GO:0015031">
    <property type="term" value="P:protein transport"/>
    <property type="evidence" value="ECO:0007669"/>
    <property type="project" value="UniProtKB-KW"/>
</dbReference>
<dbReference type="Gene3D" id="3.40.50.300">
    <property type="entry name" value="P-loop containing nucleotide triphosphate hydrolases"/>
    <property type="match status" value="1"/>
</dbReference>
<dbReference type="Pfam" id="PF20653">
    <property type="entry name" value="COG6_C"/>
    <property type="match status" value="1"/>
</dbReference>
<evidence type="ECO:0000256" key="11">
    <source>
        <dbReference type="ARBA" id="ARBA00031348"/>
    </source>
</evidence>
<comment type="caution">
    <text evidence="16">The sequence shown here is derived from an EMBL/GenBank/DDBJ whole genome shotgun (WGS) entry which is preliminary data.</text>
</comment>
<keyword evidence="7" id="KW-0067">ATP-binding</keyword>
<keyword evidence="17" id="KW-1185">Reference proteome</keyword>
<dbReference type="InterPro" id="IPR041569">
    <property type="entry name" value="AAA_lid_3"/>
</dbReference>
<evidence type="ECO:0000256" key="13">
    <source>
        <dbReference type="RuleBase" id="RU365075"/>
    </source>
</evidence>
<evidence type="ECO:0000259" key="15">
    <source>
        <dbReference type="SMART" id="SM00382"/>
    </source>
</evidence>
<evidence type="ECO:0000256" key="8">
    <source>
        <dbReference type="ARBA" id="ARBA00022927"/>
    </source>
</evidence>
<dbReference type="GO" id="GO:0017119">
    <property type="term" value="C:Golgi transport complex"/>
    <property type="evidence" value="ECO:0007669"/>
    <property type="project" value="UniProtKB-UniRule"/>
</dbReference>
<dbReference type="InterPro" id="IPR003960">
    <property type="entry name" value="ATPase_AAA_CS"/>
</dbReference>
<evidence type="ECO:0000313" key="17">
    <source>
        <dbReference type="Proteomes" id="UP000738349"/>
    </source>
</evidence>
<dbReference type="InterPro" id="IPR003593">
    <property type="entry name" value="AAA+_ATPase"/>
</dbReference>
<name>A0A9P9JE67_9HYPO</name>
<comment type="subunit">
    <text evidence="13">Component of the conserved oligomeric Golgi complex.</text>
</comment>
<comment type="similarity">
    <text evidence="3 13">Belongs to the COG6 family.</text>
</comment>
<comment type="subcellular location">
    <subcellularLocation>
        <location evidence="1 13">Golgi apparatus membrane</location>
        <topology evidence="1 13">Peripheral membrane protein</topology>
    </subcellularLocation>
</comment>
<feature type="compositionally biased region" description="Low complexity" evidence="14">
    <location>
        <begin position="876"/>
        <end position="885"/>
    </location>
</feature>
<dbReference type="CDD" id="cd19509">
    <property type="entry name" value="RecA-like_VPS4-like"/>
    <property type="match status" value="1"/>
</dbReference>
<dbReference type="FunFam" id="3.40.50.300:FF:000093">
    <property type="entry name" value="Fidgetin-like 1"/>
    <property type="match status" value="1"/>
</dbReference>
<feature type="region of interest" description="Disordered" evidence="14">
    <location>
        <begin position="798"/>
        <end position="935"/>
    </location>
</feature>
<feature type="region of interest" description="Disordered" evidence="14">
    <location>
        <begin position="1"/>
        <end position="40"/>
    </location>
</feature>
<gene>
    <name evidence="16" type="ORF">EDB81DRAFT_646838</name>
</gene>
<keyword evidence="6" id="KW-0547">Nucleotide-binding</keyword>
<dbReference type="PROSITE" id="PS00674">
    <property type="entry name" value="AAA"/>
    <property type="match status" value="1"/>
</dbReference>
<evidence type="ECO:0000256" key="10">
    <source>
        <dbReference type="ARBA" id="ARBA00023136"/>
    </source>
</evidence>
<sequence>MSSDHSWSLKGLPSRDASGSVLYSTDHSSTPSPTLKGVNPLTSKVTSVLSTTHSDTEFRDALSLLDQRGIRNDAETRRRLRLDLQKEVIDSNAEIISEFGRVAEQLRRIKTTLDKLNTGYEDMKSQVVAAHNQTAPALSETSSLLEQRRQVEVKQELLGAFKKHFIMSENEVAALTMTAEPVDDRFFESLSKAKKISRDCEILLGFEKQTVGLELMEQTSKDINLGFQKLYKWIQREFKTLNLENPQMNSSIRRALRVLAERPSLFQNCLDFFAEARERILSDSFYVALTGTSPSGVEDQSVKPIDMTAHDPLRYVGDILAWIHSATVSEREALEILFVAEGEELAKGLKSGRDAEIWRLVADEDDEAESEDFNSLKALHDLVDRDISGAARVLRQRVEQVIQANEDVIPAYKLANLVNFYRITFQKMLGPDSNLVELVASLETEALRQFRALVRDHIATIQGEFQHAPSNLGPPSFLQDSLKQLNSISKTFDSSLSASSDREAEFENVLAEAFEPFLAGCENMAKSMEKRNGSIFTINCILAAAVALESFDFTQVRSKRLREKASEVSKTLIESQYSFFRKGSGLEPILSVLPADGSNGATLLDRDVLGQASQVLDDFLPSALMDAMENLKHLQDSKLARQITEEAAEKFCADFEQLEKEISDGDEDSVDSDDDEGLRSVFPRTTAEIRGEAVGYYGIAAEAMLRNKGLAVLQKTYDDSYLSCSTAVYYEGQGNEIEAMRHWRGALDQIYDYQANRAVPIHLPLTTTEKALQDALKELELQCKERIDLLEALRISRQHEDNSPSPSTGKLLKRPSLAETDSRGKGAIGQGTIPAVTYSELSRPALPPRPSLSMRRSSENALVNGSSSHLDPPPSTSSVPRTTSPQLPPRPGKTLRSPSPEKHTMRTTLRTGMVGERPMKMTRKSSKPVGEGPSKAATLAWSALGSKDKLSRNTSSETGSVPLRSSPRTSLDQSRKPPSAPLQWDSHSRRLVVPRESESSGDGRHSDEYCYTKPSLLSVSAASSALGALSLQDLPSTEQGPSRSERPAAGRASSSITSPRKISRQYDSTKDSGTIDSGEISERRIVSDSPAGKGPVVRRSSRPSKQPRSDPERMNRPYRREQKSRPVSGSSESGEDTGQPSSGARRRRSKEPIIQADSEAQTSEESLTEESPSEMSAWKKKKATILKNLPPGIDEAAAKQILNDIVVQGDEVHWADVAGLEIAKNALRETVVYPFLRPDLFMGLREPARGMLLFGPPGTGKTMLARAVATESQSTFFSISASSLTSKYLGESEKLVRALFGLARTLAPSIIFVDEIDSLMSQRSGSGEHEATRRIKTEFLIQWSGLQRAAAGKEVSEKDKERGDANRVLVLAATNLPWAIDEAARRRFVRRQYIPLPEATTRDSQLRTLLGQQKHDLSDEDIRRLVDLTDGFSGSDITALAKDAAMGPLRSLGEALLHMTMDQIRPIGLSDFEASLSTIRPSVSKSGLKEYEDWAKEFGERGG</sequence>
<evidence type="ECO:0000256" key="4">
    <source>
        <dbReference type="ARBA" id="ARBA00020973"/>
    </source>
</evidence>
<dbReference type="PANTHER" id="PTHR21506:SF0">
    <property type="entry name" value="CONSERVED OLIGOMERIC GOLGI COMPLEX SUBUNIT 6"/>
    <property type="match status" value="1"/>
</dbReference>
<dbReference type="FunFam" id="1.10.8.60:FF:000022">
    <property type="entry name" value="Fidgetin like 1"/>
    <property type="match status" value="1"/>
</dbReference>
<dbReference type="EMBL" id="JAGMUV010000005">
    <property type="protein sequence ID" value="KAH7157230.1"/>
    <property type="molecule type" value="Genomic_DNA"/>
</dbReference>
<feature type="region of interest" description="Disordered" evidence="14">
    <location>
        <begin position="947"/>
        <end position="1007"/>
    </location>
</feature>
<dbReference type="PANTHER" id="PTHR21506">
    <property type="entry name" value="COMPONENT OF OLIGOMERIC GOLGI COMPLEX 6"/>
    <property type="match status" value="1"/>
</dbReference>
<dbReference type="Pfam" id="PF00004">
    <property type="entry name" value="AAA"/>
    <property type="match status" value="1"/>
</dbReference>
<dbReference type="GO" id="GO:0005524">
    <property type="term" value="F:ATP binding"/>
    <property type="evidence" value="ECO:0007669"/>
    <property type="project" value="UniProtKB-KW"/>
</dbReference>
<feature type="compositionally biased region" description="Polar residues" evidence="14">
    <location>
        <begin position="859"/>
        <end position="869"/>
    </location>
</feature>
<keyword evidence="10 13" id="KW-0472">Membrane</keyword>
<dbReference type="GO" id="GO:0016887">
    <property type="term" value="F:ATP hydrolysis activity"/>
    <property type="evidence" value="ECO:0007669"/>
    <property type="project" value="InterPro"/>
</dbReference>
<dbReference type="SMART" id="SM00382">
    <property type="entry name" value="AAA"/>
    <property type="match status" value="1"/>
</dbReference>
<dbReference type="InterPro" id="IPR027417">
    <property type="entry name" value="P-loop_NTPase"/>
</dbReference>
<comment type="function">
    <text evidence="13">Acts as component of the peripheral membrane COG complex that is involved in intra-Golgi protein trafficking. COG is located at the cis-Golgi, and regulates tethering of retrograde intra-Golgi vesicles and possibly a number of other membrane trafficking events.</text>
</comment>
<dbReference type="GO" id="GO:0006891">
    <property type="term" value="P:intra-Golgi vesicle-mediated transport"/>
    <property type="evidence" value="ECO:0007669"/>
    <property type="project" value="UniProtKB-UniRule"/>
</dbReference>
<organism evidence="16 17">
    <name type="scientific">Dactylonectria macrodidyma</name>
    <dbReference type="NCBI Taxonomy" id="307937"/>
    <lineage>
        <taxon>Eukaryota</taxon>
        <taxon>Fungi</taxon>
        <taxon>Dikarya</taxon>
        <taxon>Ascomycota</taxon>
        <taxon>Pezizomycotina</taxon>
        <taxon>Sordariomycetes</taxon>
        <taxon>Hypocreomycetidae</taxon>
        <taxon>Hypocreales</taxon>
        <taxon>Nectriaceae</taxon>
        <taxon>Dactylonectria</taxon>
    </lineage>
</organism>
<feature type="compositionally biased region" description="Polar residues" evidence="14">
    <location>
        <begin position="1125"/>
        <end position="1142"/>
    </location>
</feature>
<dbReference type="SUPFAM" id="SSF52540">
    <property type="entry name" value="P-loop containing nucleoside triphosphate hydrolases"/>
    <property type="match status" value="1"/>
</dbReference>
<dbReference type="InterPro" id="IPR010490">
    <property type="entry name" value="COG6"/>
</dbReference>
<comment type="function">
    <text evidence="12">Acts as a component of the peripheral membrane COG complex that is involved in intra-Golgi protein trafficking. COG is located at the cis-Golgi, and regulates tethering of retrograde intra-Golgi vesicles and possibly a number of other membrane trafficking events.</text>
</comment>
<feature type="domain" description="AAA+ ATPase" evidence="15">
    <location>
        <begin position="1247"/>
        <end position="1398"/>
    </location>
</feature>
<keyword evidence="8 13" id="KW-0653">Protein transport</keyword>